<gene>
    <name evidence="2" type="ORF">AC579_5315</name>
</gene>
<evidence type="ECO:0000313" key="3">
    <source>
        <dbReference type="Proteomes" id="UP000073492"/>
    </source>
</evidence>
<evidence type="ECO:0000256" key="1">
    <source>
        <dbReference type="SAM" id="MobiDB-lite"/>
    </source>
</evidence>
<name>A0A139HZJ0_9PEZI</name>
<keyword evidence="3" id="KW-1185">Reference proteome</keyword>
<proteinExistence type="predicted"/>
<feature type="region of interest" description="Disordered" evidence="1">
    <location>
        <begin position="1"/>
        <end position="58"/>
    </location>
</feature>
<protein>
    <submittedName>
        <fullName evidence="2">Uncharacterized protein</fullName>
    </submittedName>
</protein>
<feature type="region of interest" description="Disordered" evidence="1">
    <location>
        <begin position="81"/>
        <end position="132"/>
    </location>
</feature>
<feature type="compositionally biased region" description="Basic and acidic residues" evidence="1">
    <location>
        <begin position="87"/>
        <end position="97"/>
    </location>
</feature>
<sequence length="132" mass="14303">MSQAMTDEGFEEDGAATPPPKDLPPEDTDMEDKGNIDEGAPPKRTPPPTVAQGLKNFDFEAARANAENEIELKGIEAMENEINGLPDRPKKASDAERMFVQGEDDNDDDEDEAQSQVASQAASQTQPEKAKT</sequence>
<feature type="compositionally biased region" description="Acidic residues" evidence="1">
    <location>
        <begin position="102"/>
        <end position="113"/>
    </location>
</feature>
<dbReference type="EMBL" id="LFZO01000517">
    <property type="protein sequence ID" value="KXT07886.1"/>
    <property type="molecule type" value="Genomic_DNA"/>
</dbReference>
<reference evidence="2 3" key="1">
    <citation type="submission" date="2015-07" db="EMBL/GenBank/DDBJ databases">
        <title>Comparative genomics of the Sigatoka disease complex on banana suggests a link between parallel evolutionary changes in Pseudocercospora fijiensis and Pseudocercospora eumusae and increased virulence on the banana host.</title>
        <authorList>
            <person name="Chang T.-C."/>
            <person name="Salvucci A."/>
            <person name="Crous P.W."/>
            <person name="Stergiopoulos I."/>
        </authorList>
    </citation>
    <scope>NUCLEOTIDE SEQUENCE [LARGE SCALE GENOMIC DNA]</scope>
    <source>
        <strain evidence="2 3">CBS 116634</strain>
    </source>
</reference>
<dbReference type="AlphaFoldDB" id="A0A139HZJ0"/>
<dbReference type="Proteomes" id="UP000073492">
    <property type="component" value="Unassembled WGS sequence"/>
</dbReference>
<organism evidence="2 3">
    <name type="scientific">Pseudocercospora musae</name>
    <dbReference type="NCBI Taxonomy" id="113226"/>
    <lineage>
        <taxon>Eukaryota</taxon>
        <taxon>Fungi</taxon>
        <taxon>Dikarya</taxon>
        <taxon>Ascomycota</taxon>
        <taxon>Pezizomycotina</taxon>
        <taxon>Dothideomycetes</taxon>
        <taxon>Dothideomycetidae</taxon>
        <taxon>Mycosphaerellales</taxon>
        <taxon>Mycosphaerellaceae</taxon>
        <taxon>Pseudocercospora</taxon>
    </lineage>
</organism>
<evidence type="ECO:0000313" key="2">
    <source>
        <dbReference type="EMBL" id="KXT07886.1"/>
    </source>
</evidence>
<feature type="compositionally biased region" description="Low complexity" evidence="1">
    <location>
        <begin position="114"/>
        <end position="124"/>
    </location>
</feature>
<comment type="caution">
    <text evidence="2">The sequence shown here is derived from an EMBL/GenBank/DDBJ whole genome shotgun (WGS) entry which is preliminary data.</text>
</comment>
<accession>A0A139HZJ0</accession>